<accession>A0A0I9S2L3</accession>
<dbReference type="GO" id="GO:0016874">
    <property type="term" value="F:ligase activity"/>
    <property type="evidence" value="ECO:0007669"/>
    <property type="project" value="UniProtKB-KW"/>
</dbReference>
<keyword evidence="8" id="KW-0436">Ligase</keyword>
<protein>
    <submittedName>
        <fullName evidence="8">O-antigen ligase domain-containing protein</fullName>
    </submittedName>
</protein>
<reference evidence="7" key="1">
    <citation type="book" date="2014" name="THE 24TH EUROPEAN CONGRESS OF CLINICAL MICROBIOLOGY AND INFECTIOUS DISEASES" publisher="ECCMID 2014" city="Barcelona, Spain">
        <title>Identification of resistance genes in three multidrug-resistant Bacteroides fragilis isolates by whole genome sequencing.</title>
        <editorList>
            <person name="Unknown"/>
            <person name="A."/>
        </editorList>
        <authorList>
            <person name="Sydenham T.V."/>
            <person name="Hasman H."/>
            <person name="Wang M."/>
            <person name="Soki J."/>
            <person name="Nagy E."/>
            <person name="Justesen U.S."/>
        </authorList>
    </citation>
    <scope>NUCLEOTIDE SEQUENCE</scope>
    <source>
        <strain evidence="7">DCMSKEJBY0001B</strain>
    </source>
</reference>
<dbReference type="Proteomes" id="UP000036847">
    <property type="component" value="Chromosome"/>
</dbReference>
<proteinExistence type="predicted"/>
<keyword evidence="4 5" id="KW-0472">Membrane</keyword>
<evidence type="ECO:0000313" key="7">
    <source>
        <dbReference type="EMBL" id="QCQ45078.1"/>
    </source>
</evidence>
<feature type="transmembrane region" description="Helical" evidence="5">
    <location>
        <begin position="387"/>
        <end position="404"/>
    </location>
</feature>
<dbReference type="RefSeq" id="WP_005809926.1">
    <property type="nucleotide sequence ID" value="NZ_CP036539.1"/>
</dbReference>
<gene>
    <name evidence="8" type="ORF">DW228_05400</name>
    <name evidence="7" type="ORF">EC80_009530</name>
</gene>
<dbReference type="Proteomes" id="UP000266644">
    <property type="component" value="Unassembled WGS sequence"/>
</dbReference>
<feature type="transmembrane region" description="Helical" evidence="5">
    <location>
        <begin position="222"/>
        <end position="238"/>
    </location>
</feature>
<dbReference type="GO" id="GO:0016020">
    <property type="term" value="C:membrane"/>
    <property type="evidence" value="ECO:0007669"/>
    <property type="project" value="UniProtKB-SubCell"/>
</dbReference>
<feature type="transmembrane region" description="Helical" evidence="5">
    <location>
        <begin position="122"/>
        <end position="140"/>
    </location>
</feature>
<dbReference type="InterPro" id="IPR051533">
    <property type="entry name" value="WaaL-like"/>
</dbReference>
<evidence type="ECO:0000256" key="4">
    <source>
        <dbReference type="ARBA" id="ARBA00023136"/>
    </source>
</evidence>
<evidence type="ECO:0000256" key="5">
    <source>
        <dbReference type="SAM" id="Phobius"/>
    </source>
</evidence>
<name>A0A0I9S2L3_BACFG</name>
<feature type="transmembrane region" description="Helical" evidence="5">
    <location>
        <begin position="334"/>
        <end position="356"/>
    </location>
</feature>
<evidence type="ECO:0000256" key="3">
    <source>
        <dbReference type="ARBA" id="ARBA00022989"/>
    </source>
</evidence>
<dbReference type="EMBL" id="CP036546">
    <property type="protein sequence ID" value="QCQ45078.1"/>
    <property type="molecule type" value="Genomic_DNA"/>
</dbReference>
<comment type="subcellular location">
    <subcellularLocation>
        <location evidence="1">Membrane</location>
        <topology evidence="1">Multi-pass membrane protein</topology>
    </subcellularLocation>
</comment>
<dbReference type="PANTHER" id="PTHR37422">
    <property type="entry name" value="TEICHURONIC ACID BIOSYNTHESIS PROTEIN TUAE"/>
    <property type="match status" value="1"/>
</dbReference>
<evidence type="ECO:0000256" key="2">
    <source>
        <dbReference type="ARBA" id="ARBA00022692"/>
    </source>
</evidence>
<feature type="domain" description="O-antigen ligase-related" evidence="6">
    <location>
        <begin position="207"/>
        <end position="346"/>
    </location>
</feature>
<feature type="transmembrane region" description="Helical" evidence="5">
    <location>
        <begin position="64"/>
        <end position="81"/>
    </location>
</feature>
<dbReference type="AlphaFoldDB" id="A0A0I9S2L3"/>
<feature type="transmembrane region" description="Helical" evidence="5">
    <location>
        <begin position="250"/>
        <end position="273"/>
    </location>
</feature>
<keyword evidence="2 5" id="KW-0812">Transmembrane</keyword>
<dbReference type="EMBL" id="QRJE01000007">
    <property type="protein sequence ID" value="RHH14565.1"/>
    <property type="molecule type" value="Genomic_DNA"/>
</dbReference>
<reference evidence="7 9" key="3">
    <citation type="submission" date="2019-03" db="EMBL/GenBank/DDBJ databases">
        <title>Complete genome assembly of MDR B. fragilis.</title>
        <authorList>
            <person name="Sydenham T.V."/>
            <person name="Hasman H."/>
            <person name="Justesen U.S."/>
        </authorList>
    </citation>
    <scope>NUCLEOTIDE SEQUENCE [LARGE SCALE GENOMIC DNA]</scope>
    <source>
        <strain evidence="7 9">DCMSKEJBY0001B</strain>
    </source>
</reference>
<dbReference type="OrthoDB" id="1466707at2"/>
<dbReference type="PANTHER" id="PTHR37422:SF13">
    <property type="entry name" value="LIPOPOLYSACCHARIDE BIOSYNTHESIS PROTEIN PA4999-RELATED"/>
    <property type="match status" value="1"/>
</dbReference>
<evidence type="ECO:0000313" key="9">
    <source>
        <dbReference type="Proteomes" id="UP000036847"/>
    </source>
</evidence>
<evidence type="ECO:0000313" key="10">
    <source>
        <dbReference type="Proteomes" id="UP000266644"/>
    </source>
</evidence>
<evidence type="ECO:0000313" key="8">
    <source>
        <dbReference type="EMBL" id="RHH14565.1"/>
    </source>
</evidence>
<feature type="transmembrane region" description="Helical" evidence="5">
    <location>
        <begin position="93"/>
        <end position="110"/>
    </location>
</feature>
<evidence type="ECO:0000256" key="1">
    <source>
        <dbReference type="ARBA" id="ARBA00004141"/>
    </source>
</evidence>
<organism evidence="8 10">
    <name type="scientific">Bacteroides fragilis</name>
    <dbReference type="NCBI Taxonomy" id="817"/>
    <lineage>
        <taxon>Bacteria</taxon>
        <taxon>Pseudomonadati</taxon>
        <taxon>Bacteroidota</taxon>
        <taxon>Bacteroidia</taxon>
        <taxon>Bacteroidales</taxon>
        <taxon>Bacteroidaceae</taxon>
        <taxon>Bacteroides</taxon>
    </lineage>
</organism>
<evidence type="ECO:0000259" key="6">
    <source>
        <dbReference type="Pfam" id="PF04932"/>
    </source>
</evidence>
<reference evidence="8 10" key="2">
    <citation type="submission" date="2018-08" db="EMBL/GenBank/DDBJ databases">
        <title>A genome reference for cultivated species of the human gut microbiota.</title>
        <authorList>
            <person name="Zou Y."/>
            <person name="Xue W."/>
            <person name="Luo G."/>
        </authorList>
    </citation>
    <scope>NUCLEOTIDE SEQUENCE [LARGE SCALE GENOMIC DNA]</scope>
    <source>
        <strain evidence="8 10">AM18-6</strain>
    </source>
</reference>
<feature type="transmembrane region" description="Helical" evidence="5">
    <location>
        <begin position="174"/>
        <end position="193"/>
    </location>
</feature>
<sequence length="406" mass="46843">MMTICISNHNRLNNRYDYMVMLVIFTLIAGNLGGALQPIRLIGLFSLPFVLTFIYNNKLRFRNILCFFILCFFYSLVSLFWTSDINEAFKEFFYYSTHISLFFLLVYLSFNANQPYRSIIKGWLIAFLFSAIIAVCEILFDIHLPMNIYESDLLLNSGGTVMQKQYASVTFGNYNGYVTFLCCVLPFLFAYILSAVKVRCLLYGWLSFMLMAYILLINASRGGLLSLLICFLIFLFFFKRTNIKYKKIIFFILISFICCTIYVYSDILLLQIVSRFVESEAIVSDSSRTELIEFAFSLFLNSYFCGTGIGSIQASLETLTSGITLPHNLFIEILVQYGLVIFFCFLSLLYFIFLNIRKAKDLVIRYVLCAALCSLPAMAVINSSYLLFPVIWIYFSSLFVFVTLDK</sequence>
<keyword evidence="3 5" id="KW-1133">Transmembrane helix</keyword>
<dbReference type="InterPro" id="IPR007016">
    <property type="entry name" value="O-antigen_ligase-rel_domated"/>
</dbReference>
<dbReference type="Pfam" id="PF04932">
    <property type="entry name" value="Wzy_C"/>
    <property type="match status" value="1"/>
</dbReference>
<feature type="transmembrane region" description="Helical" evidence="5">
    <location>
        <begin position="16"/>
        <end position="33"/>
    </location>
</feature>
<feature type="transmembrane region" description="Helical" evidence="5">
    <location>
        <begin position="363"/>
        <end position="381"/>
    </location>
</feature>
<feature type="transmembrane region" description="Helical" evidence="5">
    <location>
        <begin position="200"/>
        <end position="216"/>
    </location>
</feature>
<feature type="transmembrane region" description="Helical" evidence="5">
    <location>
        <begin position="39"/>
        <end position="57"/>
    </location>
</feature>